<keyword evidence="7 14" id="KW-1133">Transmembrane helix</keyword>
<dbReference type="InterPro" id="IPR002401">
    <property type="entry name" value="Cyt_P450_E_grp-I"/>
</dbReference>
<dbReference type="GO" id="GO:0016705">
    <property type="term" value="F:oxidoreductase activity, acting on paired donors, with incorporation or reduction of molecular oxygen"/>
    <property type="evidence" value="ECO:0007669"/>
    <property type="project" value="InterPro"/>
</dbReference>
<dbReference type="InterPro" id="IPR036396">
    <property type="entry name" value="Cyt_P450_sf"/>
</dbReference>
<evidence type="ECO:0000256" key="9">
    <source>
        <dbReference type="ARBA" id="ARBA00023004"/>
    </source>
</evidence>
<dbReference type="AlphaFoldDB" id="A0A0D8JX34"/>
<dbReference type="PANTHER" id="PTHR24305">
    <property type="entry name" value="CYTOCHROME P450"/>
    <property type="match status" value="1"/>
</dbReference>
<dbReference type="GO" id="GO:0005506">
    <property type="term" value="F:iron ion binding"/>
    <property type="evidence" value="ECO:0007669"/>
    <property type="project" value="InterPro"/>
</dbReference>
<dbReference type="OMA" id="VYHDREN"/>
<evidence type="ECO:0000256" key="5">
    <source>
        <dbReference type="ARBA" id="ARBA00022692"/>
    </source>
</evidence>
<feature type="transmembrane region" description="Helical" evidence="14">
    <location>
        <begin position="23"/>
        <end position="44"/>
    </location>
</feature>
<keyword evidence="10 13" id="KW-0503">Monooxygenase</keyword>
<dbReference type="GO" id="GO:0016020">
    <property type="term" value="C:membrane"/>
    <property type="evidence" value="ECO:0007669"/>
    <property type="project" value="UniProtKB-SubCell"/>
</dbReference>
<evidence type="ECO:0000313" key="16">
    <source>
        <dbReference type="Proteomes" id="UP000001261"/>
    </source>
</evidence>
<comment type="subcellular location">
    <subcellularLocation>
        <location evidence="2">Membrane</location>
        <topology evidence="2">Single-pass membrane protein</topology>
    </subcellularLocation>
</comment>
<sequence>MVSRVLKMALLAEIVQFIPQHPFAVLCLLVVFALSGLSVYRLFLHPLAKFPGPKLAALTLWYEYYHDGIRGGQYTFEIQRMHERYGPIVRISPHELHINDPAFIDTLYAGGGKRRDKYVFYASQFGLPKSLFGTADHYHHRLRRSALRRFFSKASVTQLEPLITKKIDTLCSLIQATAGSGRPVSLSDAYSAITSDVATEYAFGTCTNFVCPSNPYFERNFRVTLVKGLMVATHSKQFPWIRTISKMIPISVLRVLDANLAAAMEFQMEISKQVKDVMDGVSNGNEKGHNTIFHELLTGSLPPQEKTFTRLKQEGQLIVGAGTETVGWSLSVITFYILAHPAVLEKLRKELEEAIPDPSILPSVTTLENLPYLSAVVAEGLRLSYGVISRSQRISPYEPLIFEPASDQENHIKHVIPAGTPVGMTSYLIHHNPEIFPDSSKFIPERWLDQDGKRHRHLDPYLMTFSKGSRQCIGINLAYAELYLIISSLIRRFGGRIELFETTVRDVVPKKDYFLPVPDGDAVVQVLVRED</sequence>
<organism evidence="15 16">
    <name type="scientific">Coccidioides immitis (strain RS)</name>
    <name type="common">Valley fever fungus</name>
    <dbReference type="NCBI Taxonomy" id="246410"/>
    <lineage>
        <taxon>Eukaryota</taxon>
        <taxon>Fungi</taxon>
        <taxon>Dikarya</taxon>
        <taxon>Ascomycota</taxon>
        <taxon>Pezizomycotina</taxon>
        <taxon>Eurotiomycetes</taxon>
        <taxon>Eurotiomycetidae</taxon>
        <taxon>Onygenales</taxon>
        <taxon>Onygenaceae</taxon>
        <taxon>Coccidioides</taxon>
    </lineage>
</organism>
<comment type="similarity">
    <text evidence="3 13">Belongs to the cytochrome P450 family.</text>
</comment>
<evidence type="ECO:0000256" key="7">
    <source>
        <dbReference type="ARBA" id="ARBA00022989"/>
    </source>
</evidence>
<dbReference type="InterPro" id="IPR017972">
    <property type="entry name" value="Cyt_P450_CS"/>
</dbReference>
<evidence type="ECO:0000256" key="13">
    <source>
        <dbReference type="RuleBase" id="RU000461"/>
    </source>
</evidence>
<evidence type="ECO:0000256" key="14">
    <source>
        <dbReference type="SAM" id="Phobius"/>
    </source>
</evidence>
<feature type="binding site" description="axial binding residue" evidence="12">
    <location>
        <position position="472"/>
    </location>
    <ligand>
        <name>heme</name>
        <dbReference type="ChEBI" id="CHEBI:30413"/>
    </ligand>
    <ligandPart>
        <name>Fe</name>
        <dbReference type="ChEBI" id="CHEBI:18248"/>
    </ligandPart>
</feature>
<dbReference type="GO" id="GO:0004497">
    <property type="term" value="F:monooxygenase activity"/>
    <property type="evidence" value="ECO:0007669"/>
    <property type="project" value="UniProtKB-KW"/>
</dbReference>
<dbReference type="KEGG" id="cim:CIMG_08088"/>
<evidence type="ECO:0000256" key="1">
    <source>
        <dbReference type="ARBA" id="ARBA00001971"/>
    </source>
</evidence>
<comment type="cofactor">
    <cofactor evidence="1 12">
        <name>heme</name>
        <dbReference type="ChEBI" id="CHEBI:30413"/>
    </cofactor>
</comment>
<protein>
    <submittedName>
        <fullName evidence="15">Cytochrome P450</fullName>
    </submittedName>
</protein>
<dbReference type="Proteomes" id="UP000001261">
    <property type="component" value="Unassembled WGS sequence"/>
</dbReference>
<dbReference type="InterPro" id="IPR050121">
    <property type="entry name" value="Cytochrome_P450_monoxygenase"/>
</dbReference>
<dbReference type="PROSITE" id="PS00086">
    <property type="entry name" value="CYTOCHROME_P450"/>
    <property type="match status" value="1"/>
</dbReference>
<dbReference type="OrthoDB" id="3945418at2759"/>
<dbReference type="InterPro" id="IPR001128">
    <property type="entry name" value="Cyt_P450"/>
</dbReference>
<dbReference type="VEuPathDB" id="FungiDB:CIMG_08088"/>
<dbReference type="CDD" id="cd11062">
    <property type="entry name" value="CYP58-like"/>
    <property type="match status" value="1"/>
</dbReference>
<keyword evidence="6 12" id="KW-0479">Metal-binding</keyword>
<dbReference type="SUPFAM" id="SSF48264">
    <property type="entry name" value="Cytochrome P450"/>
    <property type="match status" value="1"/>
</dbReference>
<keyword evidence="16" id="KW-1185">Reference proteome</keyword>
<dbReference type="FunFam" id="1.10.630.10:FF:000069">
    <property type="entry name" value="Cytochrome P450, putative (Eurofung)"/>
    <property type="match status" value="1"/>
</dbReference>
<dbReference type="InParanoid" id="A0A0D8JX34"/>
<gene>
    <name evidence="15" type="ORF">CIMG_08088</name>
</gene>
<dbReference type="PANTHER" id="PTHR24305:SF157">
    <property type="entry name" value="N-ACETYLTRYPTOPHAN 6-HYDROXYLASE IVOC-RELATED"/>
    <property type="match status" value="1"/>
</dbReference>
<keyword evidence="4 12" id="KW-0349">Heme</keyword>
<evidence type="ECO:0000313" key="15">
    <source>
        <dbReference type="EMBL" id="KJF60838.1"/>
    </source>
</evidence>
<dbReference type="PRINTS" id="PR00385">
    <property type="entry name" value="P450"/>
</dbReference>
<name>A0A0D8JX34_COCIM</name>
<evidence type="ECO:0000256" key="2">
    <source>
        <dbReference type="ARBA" id="ARBA00004167"/>
    </source>
</evidence>
<dbReference type="PRINTS" id="PR00463">
    <property type="entry name" value="EP450I"/>
</dbReference>
<evidence type="ECO:0000256" key="11">
    <source>
        <dbReference type="ARBA" id="ARBA00023136"/>
    </source>
</evidence>
<evidence type="ECO:0000256" key="12">
    <source>
        <dbReference type="PIRSR" id="PIRSR602401-1"/>
    </source>
</evidence>
<dbReference type="RefSeq" id="XP_004445103.1">
    <property type="nucleotide sequence ID" value="XM_004445046.1"/>
</dbReference>
<evidence type="ECO:0000256" key="10">
    <source>
        <dbReference type="ARBA" id="ARBA00023033"/>
    </source>
</evidence>
<dbReference type="Pfam" id="PF00067">
    <property type="entry name" value="p450"/>
    <property type="match status" value="1"/>
</dbReference>
<reference evidence="16" key="1">
    <citation type="journal article" date="2009" name="Genome Res.">
        <title>Comparative genomic analyses of the human fungal pathogens Coccidioides and their relatives.</title>
        <authorList>
            <person name="Sharpton T.J."/>
            <person name="Stajich J.E."/>
            <person name="Rounsley S.D."/>
            <person name="Gardner M.J."/>
            <person name="Wortman J.R."/>
            <person name="Jordar V.S."/>
            <person name="Maiti R."/>
            <person name="Kodira C.D."/>
            <person name="Neafsey D.E."/>
            <person name="Zeng Q."/>
            <person name="Hung C.-Y."/>
            <person name="McMahan C."/>
            <person name="Muszewska A."/>
            <person name="Grynberg M."/>
            <person name="Mandel M.A."/>
            <person name="Kellner E.M."/>
            <person name="Barker B.M."/>
            <person name="Galgiani J.N."/>
            <person name="Orbach M.J."/>
            <person name="Kirkland T.N."/>
            <person name="Cole G.T."/>
            <person name="Henn M.R."/>
            <person name="Birren B.W."/>
            <person name="Taylor J.W."/>
        </authorList>
    </citation>
    <scope>NUCLEOTIDE SEQUENCE [LARGE SCALE GENOMIC DNA]</scope>
    <source>
        <strain evidence="16">RS</strain>
    </source>
</reference>
<accession>A0A0D8JX34</accession>
<evidence type="ECO:0000256" key="6">
    <source>
        <dbReference type="ARBA" id="ARBA00022723"/>
    </source>
</evidence>
<proteinExistence type="inferred from homology"/>
<dbReference type="EMBL" id="GG704913">
    <property type="protein sequence ID" value="KJF60838.1"/>
    <property type="molecule type" value="Genomic_DNA"/>
</dbReference>
<keyword evidence="9 12" id="KW-0408">Iron</keyword>
<evidence type="ECO:0000256" key="4">
    <source>
        <dbReference type="ARBA" id="ARBA00022617"/>
    </source>
</evidence>
<reference evidence="16" key="2">
    <citation type="journal article" date="2010" name="Genome Res.">
        <title>Population genomic sequencing of Coccidioides fungi reveals recent hybridization and transposon control.</title>
        <authorList>
            <person name="Neafsey D.E."/>
            <person name="Barker B.M."/>
            <person name="Sharpton T.J."/>
            <person name="Stajich J.E."/>
            <person name="Park D.J."/>
            <person name="Whiston E."/>
            <person name="Hung C.-Y."/>
            <person name="McMahan C."/>
            <person name="White J."/>
            <person name="Sykes S."/>
            <person name="Heiman D."/>
            <person name="Young S."/>
            <person name="Zeng Q."/>
            <person name="Abouelleil A."/>
            <person name="Aftuck L."/>
            <person name="Bessette D."/>
            <person name="Brown A."/>
            <person name="FitzGerald M."/>
            <person name="Lui A."/>
            <person name="Macdonald J.P."/>
            <person name="Priest M."/>
            <person name="Orbach M.J."/>
            <person name="Galgiani J.N."/>
            <person name="Kirkland T.N."/>
            <person name="Cole G.T."/>
            <person name="Birren B.W."/>
            <person name="Henn M.R."/>
            <person name="Taylor J.W."/>
            <person name="Rounsley S.D."/>
        </authorList>
    </citation>
    <scope>GENOME REANNOTATION</scope>
    <source>
        <strain evidence="16">RS</strain>
    </source>
</reference>
<evidence type="ECO:0000256" key="3">
    <source>
        <dbReference type="ARBA" id="ARBA00010617"/>
    </source>
</evidence>
<evidence type="ECO:0000256" key="8">
    <source>
        <dbReference type="ARBA" id="ARBA00023002"/>
    </source>
</evidence>
<keyword evidence="5 14" id="KW-0812">Transmembrane</keyword>
<dbReference type="GO" id="GO:0020037">
    <property type="term" value="F:heme binding"/>
    <property type="evidence" value="ECO:0007669"/>
    <property type="project" value="InterPro"/>
</dbReference>
<dbReference type="Gene3D" id="1.10.630.10">
    <property type="entry name" value="Cytochrome P450"/>
    <property type="match status" value="1"/>
</dbReference>
<keyword evidence="11 14" id="KW-0472">Membrane</keyword>
<dbReference type="GeneID" id="4559189"/>
<keyword evidence="8 13" id="KW-0560">Oxidoreductase</keyword>